<accession>A0A183KJE5</accession>
<dbReference type="WBParaSite" id="SCUD_0001515401-mRNA-1">
    <property type="protein sequence ID" value="SCUD_0001515401-mRNA-1"/>
    <property type="gene ID" value="SCUD_0001515401"/>
</dbReference>
<dbReference type="AlphaFoldDB" id="A0A183KJE5"/>
<sequence>MLLVCLFRCVTNIHLMFTIRKMYCDCICESFTAFPLCLCRIRRVFVYYDVSAVLLLMLEK</sequence>
<reference evidence="1" key="1">
    <citation type="submission" date="2016-06" db="UniProtKB">
        <authorList>
            <consortium name="WormBaseParasite"/>
        </authorList>
    </citation>
    <scope>IDENTIFICATION</scope>
</reference>
<evidence type="ECO:0000313" key="1">
    <source>
        <dbReference type="WBParaSite" id="SCUD_0001515401-mRNA-1"/>
    </source>
</evidence>
<organism evidence="1">
    <name type="scientific">Schistosoma curassoni</name>
    <dbReference type="NCBI Taxonomy" id="6186"/>
    <lineage>
        <taxon>Eukaryota</taxon>
        <taxon>Metazoa</taxon>
        <taxon>Spiralia</taxon>
        <taxon>Lophotrochozoa</taxon>
        <taxon>Platyhelminthes</taxon>
        <taxon>Trematoda</taxon>
        <taxon>Digenea</taxon>
        <taxon>Strigeidida</taxon>
        <taxon>Schistosomatoidea</taxon>
        <taxon>Schistosomatidae</taxon>
        <taxon>Schistosoma</taxon>
    </lineage>
</organism>
<protein>
    <submittedName>
        <fullName evidence="1">Secreted protein</fullName>
    </submittedName>
</protein>
<name>A0A183KJE5_9TREM</name>
<proteinExistence type="predicted"/>